<dbReference type="InterPro" id="IPR029028">
    <property type="entry name" value="Alpha/beta_knot_MTases"/>
</dbReference>
<evidence type="ECO:0000256" key="9">
    <source>
        <dbReference type="ARBA" id="ARBA00022679"/>
    </source>
</evidence>
<evidence type="ECO:0000256" key="1">
    <source>
        <dbReference type="ARBA" id="ARBA00002634"/>
    </source>
</evidence>
<dbReference type="Pfam" id="PF01746">
    <property type="entry name" value="tRNA_m1G_MT"/>
    <property type="match status" value="1"/>
</dbReference>
<dbReference type="PANTHER" id="PTHR46417">
    <property type="entry name" value="TRNA (GUANINE-N(1)-)-METHYLTRANSFERASE"/>
    <property type="match status" value="1"/>
</dbReference>
<comment type="catalytic activity">
    <reaction evidence="14 15 17">
        <text>guanosine(37) in tRNA + S-adenosyl-L-methionine = N(1)-methylguanosine(37) in tRNA + S-adenosyl-L-homocysteine + H(+)</text>
        <dbReference type="Rhea" id="RHEA:36899"/>
        <dbReference type="Rhea" id="RHEA-COMP:10145"/>
        <dbReference type="Rhea" id="RHEA-COMP:10147"/>
        <dbReference type="ChEBI" id="CHEBI:15378"/>
        <dbReference type="ChEBI" id="CHEBI:57856"/>
        <dbReference type="ChEBI" id="CHEBI:59789"/>
        <dbReference type="ChEBI" id="CHEBI:73542"/>
        <dbReference type="ChEBI" id="CHEBI:74269"/>
        <dbReference type="EC" id="2.1.1.228"/>
    </reaction>
</comment>
<dbReference type="GO" id="GO:0002939">
    <property type="term" value="P:tRNA N1-guanine methylation"/>
    <property type="evidence" value="ECO:0007669"/>
    <property type="project" value="TreeGrafter"/>
</dbReference>
<name>A0A3M0BIA0_9AQUI</name>
<dbReference type="RefSeq" id="WP_121922940.1">
    <property type="nucleotide sequence ID" value="NZ_REFO01000011.1"/>
</dbReference>
<evidence type="ECO:0000256" key="12">
    <source>
        <dbReference type="ARBA" id="ARBA00029736"/>
    </source>
</evidence>
<feature type="domain" description="tRNA methyltransferase TRMD/TRM10-type" evidence="18">
    <location>
        <begin position="3"/>
        <end position="225"/>
    </location>
</feature>
<dbReference type="GO" id="GO:0005829">
    <property type="term" value="C:cytosol"/>
    <property type="evidence" value="ECO:0007669"/>
    <property type="project" value="TreeGrafter"/>
</dbReference>
<dbReference type="FunFam" id="3.40.1280.10:FF:000001">
    <property type="entry name" value="tRNA (guanine-N(1)-)-methyltransferase"/>
    <property type="match status" value="1"/>
</dbReference>
<keyword evidence="10 15" id="KW-0949">S-adenosyl-L-methionine</keyword>
<dbReference type="NCBIfam" id="TIGR00088">
    <property type="entry name" value="trmD"/>
    <property type="match status" value="1"/>
</dbReference>
<dbReference type="Gene3D" id="3.40.1280.10">
    <property type="match status" value="1"/>
</dbReference>
<evidence type="ECO:0000256" key="14">
    <source>
        <dbReference type="ARBA" id="ARBA00047783"/>
    </source>
</evidence>
<keyword evidence="20" id="KW-1185">Reference proteome</keyword>
<dbReference type="EC" id="2.1.1.228" evidence="5 15"/>
<dbReference type="AlphaFoldDB" id="A0A3M0BIA0"/>
<evidence type="ECO:0000259" key="18">
    <source>
        <dbReference type="Pfam" id="PF01746"/>
    </source>
</evidence>
<comment type="subunit">
    <text evidence="4 15 17">Homodimer.</text>
</comment>
<keyword evidence="7 15" id="KW-0963">Cytoplasm</keyword>
<sequence length="253" mass="28974">MKKFFTISIFPQLIEGLKETGIIKQAIKKGLISIENINPRDFTTDKHKTVDDVVYGGGPGMLLKPEPIFKAYESILEKGYKPYVLITEPWGRRFNQEFAKELSKKDEILIICGRYEGVDERVKTIVDEEVSIGDFILSGGEPAAVVIIDAVSRLVPGVVGDEDSLKVDSFSDNLLGYPNYTRPAEYKNMKVPEILLSGHHELIKKWRRWKQLEKTYKKRPDLLEKTNLSKEDLKMLEFIKKGKTFEDIYKKGT</sequence>
<keyword evidence="8 15" id="KW-0489">Methyltransferase</keyword>
<evidence type="ECO:0000256" key="5">
    <source>
        <dbReference type="ARBA" id="ARBA00012807"/>
    </source>
</evidence>
<organism evidence="19 20">
    <name type="scientific">Hydrogenothermus marinus</name>
    <dbReference type="NCBI Taxonomy" id="133270"/>
    <lineage>
        <taxon>Bacteria</taxon>
        <taxon>Pseudomonadati</taxon>
        <taxon>Aquificota</taxon>
        <taxon>Aquificia</taxon>
        <taxon>Aquificales</taxon>
        <taxon>Hydrogenothermaceae</taxon>
        <taxon>Hydrogenothermus</taxon>
    </lineage>
</organism>
<dbReference type="OrthoDB" id="9807416at2"/>
<feature type="binding site" evidence="15 16">
    <location>
        <begin position="132"/>
        <end position="137"/>
    </location>
    <ligand>
        <name>S-adenosyl-L-methionine</name>
        <dbReference type="ChEBI" id="CHEBI:59789"/>
    </ligand>
</feature>
<protein>
    <recommendedName>
        <fullName evidence="6 15">tRNA (guanine-N(1)-)-methyltransferase</fullName>
        <ecNumber evidence="5 15">2.1.1.228</ecNumber>
    </recommendedName>
    <alternativeName>
        <fullName evidence="12 15">M1G-methyltransferase</fullName>
    </alternativeName>
    <alternativeName>
        <fullName evidence="13 15">tRNA [GM37] methyltransferase</fullName>
    </alternativeName>
</protein>
<dbReference type="NCBIfam" id="NF000648">
    <property type="entry name" value="PRK00026.1"/>
    <property type="match status" value="1"/>
</dbReference>
<feature type="binding site" evidence="15 16">
    <location>
        <position position="113"/>
    </location>
    <ligand>
        <name>S-adenosyl-L-methionine</name>
        <dbReference type="ChEBI" id="CHEBI:59789"/>
    </ligand>
</feature>
<dbReference type="PANTHER" id="PTHR46417:SF1">
    <property type="entry name" value="TRNA (GUANINE-N(1)-)-METHYLTRANSFERASE"/>
    <property type="match status" value="1"/>
</dbReference>
<dbReference type="SUPFAM" id="SSF75217">
    <property type="entry name" value="alpha/beta knot"/>
    <property type="match status" value="1"/>
</dbReference>
<dbReference type="CDD" id="cd18080">
    <property type="entry name" value="TrmD-like"/>
    <property type="match status" value="1"/>
</dbReference>
<dbReference type="HAMAP" id="MF_00605">
    <property type="entry name" value="TrmD"/>
    <property type="match status" value="1"/>
</dbReference>
<comment type="caution">
    <text evidence="19">The sequence shown here is derived from an EMBL/GenBank/DDBJ whole genome shotgun (WGS) entry which is preliminary data.</text>
</comment>
<proteinExistence type="inferred from homology"/>
<comment type="function">
    <text evidence="1 15 17">Specifically methylates guanosine-37 in various tRNAs.</text>
</comment>
<evidence type="ECO:0000313" key="20">
    <source>
        <dbReference type="Proteomes" id="UP000280842"/>
    </source>
</evidence>
<evidence type="ECO:0000256" key="4">
    <source>
        <dbReference type="ARBA" id="ARBA00011738"/>
    </source>
</evidence>
<evidence type="ECO:0000256" key="2">
    <source>
        <dbReference type="ARBA" id="ARBA00004496"/>
    </source>
</evidence>
<gene>
    <name evidence="15" type="primary">trmD</name>
    <name evidence="19" type="ORF">CLV39_0808</name>
</gene>
<keyword evidence="9 15" id="KW-0808">Transferase</keyword>
<dbReference type="FunFam" id="1.10.1270.20:FF:000001">
    <property type="entry name" value="tRNA (guanine-N(1)-)-methyltransferase"/>
    <property type="match status" value="1"/>
</dbReference>
<evidence type="ECO:0000256" key="17">
    <source>
        <dbReference type="RuleBase" id="RU003464"/>
    </source>
</evidence>
<evidence type="ECO:0000256" key="6">
    <source>
        <dbReference type="ARBA" id="ARBA00014679"/>
    </source>
</evidence>
<evidence type="ECO:0000256" key="7">
    <source>
        <dbReference type="ARBA" id="ARBA00022490"/>
    </source>
</evidence>
<evidence type="ECO:0000256" key="13">
    <source>
        <dbReference type="ARBA" id="ARBA00033392"/>
    </source>
</evidence>
<comment type="subcellular location">
    <subcellularLocation>
        <location evidence="2 15 17">Cytoplasm</location>
    </subcellularLocation>
</comment>
<evidence type="ECO:0000313" key="19">
    <source>
        <dbReference type="EMBL" id="RMA97153.1"/>
    </source>
</evidence>
<keyword evidence="11 15" id="KW-0819">tRNA processing</keyword>
<evidence type="ECO:0000256" key="10">
    <source>
        <dbReference type="ARBA" id="ARBA00022691"/>
    </source>
</evidence>
<evidence type="ECO:0000256" key="15">
    <source>
        <dbReference type="HAMAP-Rule" id="MF_00605"/>
    </source>
</evidence>
<dbReference type="InterPro" id="IPR002649">
    <property type="entry name" value="tRNA_m1G_MeTrfase_TrmD"/>
</dbReference>
<dbReference type="Proteomes" id="UP000280842">
    <property type="component" value="Unassembled WGS sequence"/>
</dbReference>
<dbReference type="GO" id="GO:0052906">
    <property type="term" value="F:tRNA (guanine(37)-N1)-methyltransferase activity"/>
    <property type="evidence" value="ECO:0007669"/>
    <property type="project" value="UniProtKB-UniRule"/>
</dbReference>
<accession>A0A3M0BIA0</accession>
<dbReference type="EMBL" id="REFO01000011">
    <property type="protein sequence ID" value="RMA97153.1"/>
    <property type="molecule type" value="Genomic_DNA"/>
</dbReference>
<reference evidence="19 20" key="1">
    <citation type="submission" date="2018-10" db="EMBL/GenBank/DDBJ databases">
        <title>Genomic Encyclopedia of Archaeal and Bacterial Type Strains, Phase II (KMG-II): from individual species to whole genera.</title>
        <authorList>
            <person name="Goeker M."/>
        </authorList>
    </citation>
    <scope>NUCLEOTIDE SEQUENCE [LARGE SCALE GENOMIC DNA]</scope>
    <source>
        <strain evidence="19 20">VM1</strain>
    </source>
</reference>
<evidence type="ECO:0000256" key="16">
    <source>
        <dbReference type="PIRSR" id="PIRSR000386-1"/>
    </source>
</evidence>
<dbReference type="InterPro" id="IPR023148">
    <property type="entry name" value="tRNA_m1G_MeTrfase_C_sf"/>
</dbReference>
<comment type="similarity">
    <text evidence="3 15 17">Belongs to the RNA methyltransferase TrmD family.</text>
</comment>
<dbReference type="InterPro" id="IPR016009">
    <property type="entry name" value="tRNA_MeTrfase_TRMD/TRM10"/>
</dbReference>
<dbReference type="PIRSF" id="PIRSF000386">
    <property type="entry name" value="tRNA_mtase"/>
    <property type="match status" value="1"/>
</dbReference>
<evidence type="ECO:0000256" key="3">
    <source>
        <dbReference type="ARBA" id="ARBA00007630"/>
    </source>
</evidence>
<evidence type="ECO:0000256" key="8">
    <source>
        <dbReference type="ARBA" id="ARBA00022603"/>
    </source>
</evidence>
<evidence type="ECO:0000256" key="11">
    <source>
        <dbReference type="ARBA" id="ARBA00022694"/>
    </source>
</evidence>
<dbReference type="InterPro" id="IPR029026">
    <property type="entry name" value="tRNA_m1G_MTases_N"/>
</dbReference>
<dbReference type="Gene3D" id="1.10.1270.20">
    <property type="entry name" value="tRNA(m1g37)methyltransferase, domain 2"/>
    <property type="match status" value="1"/>
</dbReference>